<dbReference type="PROSITE" id="PS50267">
    <property type="entry name" value="NA_NEUROTRAN_SYMP_3"/>
    <property type="match status" value="1"/>
</dbReference>
<dbReference type="SUPFAM" id="SSF161070">
    <property type="entry name" value="SNF-like"/>
    <property type="match status" value="1"/>
</dbReference>
<dbReference type="AlphaFoldDB" id="A0A4W3GR02"/>
<dbReference type="Ensembl" id="ENSCMIT00000005643.1">
    <property type="protein sequence ID" value="ENSCMIP00000005455.1"/>
    <property type="gene ID" value="ENSCMIG00000003166.1"/>
</dbReference>
<evidence type="ECO:0000256" key="6">
    <source>
        <dbReference type="SAM" id="Phobius"/>
    </source>
</evidence>
<reference evidence="8" key="3">
    <citation type="journal article" date="2014" name="Nature">
        <title>Elephant shark genome provides unique insights into gnathostome evolution.</title>
        <authorList>
            <consortium name="International Elephant Shark Genome Sequencing Consortium"/>
            <person name="Venkatesh B."/>
            <person name="Lee A.P."/>
            <person name="Ravi V."/>
            <person name="Maurya A.K."/>
            <person name="Lian M.M."/>
            <person name="Swann J.B."/>
            <person name="Ohta Y."/>
            <person name="Flajnik M.F."/>
            <person name="Sutoh Y."/>
            <person name="Kasahara M."/>
            <person name="Hoon S."/>
            <person name="Gangu V."/>
            <person name="Roy S.W."/>
            <person name="Irimia M."/>
            <person name="Korzh V."/>
            <person name="Kondrychyn I."/>
            <person name="Lim Z.W."/>
            <person name="Tay B.H."/>
            <person name="Tohari S."/>
            <person name="Kong K.W."/>
            <person name="Ho S."/>
            <person name="Lorente-Galdos B."/>
            <person name="Quilez J."/>
            <person name="Marques-Bonet T."/>
            <person name="Raney B.J."/>
            <person name="Ingham P.W."/>
            <person name="Tay A."/>
            <person name="Hillier L.W."/>
            <person name="Minx P."/>
            <person name="Boehm T."/>
            <person name="Wilson R.K."/>
            <person name="Brenner S."/>
            <person name="Warren W.C."/>
        </authorList>
    </citation>
    <scope>NUCLEOTIDE SEQUENCE [LARGE SCALE GENOMIC DNA]</scope>
</reference>
<keyword evidence="3 6" id="KW-0812">Transmembrane</keyword>
<evidence type="ECO:0000256" key="5">
    <source>
        <dbReference type="ARBA" id="ARBA00023136"/>
    </source>
</evidence>
<reference evidence="8" key="2">
    <citation type="journal article" date="2007" name="PLoS Biol.">
        <title>Survey sequencing and comparative analysis of the elephant shark (Callorhinchus milii) genome.</title>
        <authorList>
            <person name="Venkatesh B."/>
            <person name="Kirkness E.F."/>
            <person name="Loh Y.H."/>
            <person name="Halpern A.L."/>
            <person name="Lee A.P."/>
            <person name="Johnson J."/>
            <person name="Dandona N."/>
            <person name="Viswanathan L.D."/>
            <person name="Tay A."/>
            <person name="Venter J.C."/>
            <person name="Strausberg R.L."/>
            <person name="Brenner S."/>
        </authorList>
    </citation>
    <scope>NUCLEOTIDE SEQUENCE [LARGE SCALE GENOMIC DNA]</scope>
</reference>
<dbReference type="PANTHER" id="PTHR11616">
    <property type="entry name" value="SODIUM/CHLORIDE DEPENDENT TRANSPORTER"/>
    <property type="match status" value="1"/>
</dbReference>
<organism evidence="7 8">
    <name type="scientific">Callorhinchus milii</name>
    <name type="common">Ghost shark</name>
    <dbReference type="NCBI Taxonomy" id="7868"/>
    <lineage>
        <taxon>Eukaryota</taxon>
        <taxon>Metazoa</taxon>
        <taxon>Chordata</taxon>
        <taxon>Craniata</taxon>
        <taxon>Vertebrata</taxon>
        <taxon>Chondrichthyes</taxon>
        <taxon>Holocephali</taxon>
        <taxon>Chimaeriformes</taxon>
        <taxon>Callorhinchidae</taxon>
        <taxon>Callorhinchus</taxon>
    </lineage>
</organism>
<accession>A0A4W3GR02</accession>
<keyword evidence="4 6" id="KW-1133">Transmembrane helix</keyword>
<comment type="subcellular location">
    <subcellularLocation>
        <location evidence="1">Membrane</location>
        <topology evidence="1">Multi-pass membrane protein</topology>
    </subcellularLocation>
</comment>
<reference evidence="7" key="4">
    <citation type="submission" date="2025-08" db="UniProtKB">
        <authorList>
            <consortium name="Ensembl"/>
        </authorList>
    </citation>
    <scope>IDENTIFICATION</scope>
</reference>
<keyword evidence="8" id="KW-1185">Reference proteome</keyword>
<dbReference type="Proteomes" id="UP000314986">
    <property type="component" value="Unassembled WGS sequence"/>
</dbReference>
<keyword evidence="2" id="KW-0813">Transport</keyword>
<dbReference type="InterPro" id="IPR000175">
    <property type="entry name" value="Na/ntran_symport"/>
</dbReference>
<dbReference type="Pfam" id="PF00209">
    <property type="entry name" value="SNF"/>
    <property type="match status" value="1"/>
</dbReference>
<reference evidence="7" key="5">
    <citation type="submission" date="2025-09" db="UniProtKB">
        <authorList>
            <consortium name="Ensembl"/>
        </authorList>
    </citation>
    <scope>IDENTIFICATION</scope>
</reference>
<name>A0A4W3GR02_CALMI</name>
<reference evidence="8" key="1">
    <citation type="journal article" date="2006" name="Science">
        <title>Ancient noncoding elements conserved in the human genome.</title>
        <authorList>
            <person name="Venkatesh B."/>
            <person name="Kirkness E.F."/>
            <person name="Loh Y.H."/>
            <person name="Halpern A.L."/>
            <person name="Lee A.P."/>
            <person name="Johnson J."/>
            <person name="Dandona N."/>
            <person name="Viswanathan L.D."/>
            <person name="Tay A."/>
            <person name="Venter J.C."/>
            <person name="Strausberg R.L."/>
            <person name="Brenner S."/>
        </authorList>
    </citation>
    <scope>NUCLEOTIDE SEQUENCE [LARGE SCALE GENOMIC DNA]</scope>
</reference>
<dbReference type="InterPro" id="IPR037272">
    <property type="entry name" value="SNS_sf"/>
</dbReference>
<evidence type="ECO:0000256" key="1">
    <source>
        <dbReference type="ARBA" id="ARBA00004141"/>
    </source>
</evidence>
<evidence type="ECO:0000256" key="4">
    <source>
        <dbReference type="ARBA" id="ARBA00022989"/>
    </source>
</evidence>
<evidence type="ECO:0000256" key="3">
    <source>
        <dbReference type="ARBA" id="ARBA00022692"/>
    </source>
</evidence>
<keyword evidence="5 6" id="KW-0472">Membrane</keyword>
<dbReference type="InParanoid" id="A0A4W3GR02"/>
<feature type="transmembrane region" description="Helical" evidence="6">
    <location>
        <begin position="15"/>
        <end position="38"/>
    </location>
</feature>
<sequence length="42" mass="4746">MVTEGGMYVFQLFDAYASSGMCLLFVAIFECICIGWFYGMVM</sequence>
<dbReference type="GO" id="GO:0042995">
    <property type="term" value="C:cell projection"/>
    <property type="evidence" value="ECO:0007669"/>
    <property type="project" value="TreeGrafter"/>
</dbReference>
<evidence type="ECO:0000256" key="2">
    <source>
        <dbReference type="ARBA" id="ARBA00022448"/>
    </source>
</evidence>
<dbReference type="PANTHER" id="PTHR11616:SF289">
    <property type="entry name" value="TRANSPORTER"/>
    <property type="match status" value="1"/>
</dbReference>
<protein>
    <submittedName>
        <fullName evidence="7">Uncharacterized protein</fullName>
    </submittedName>
</protein>
<evidence type="ECO:0000313" key="8">
    <source>
        <dbReference type="Proteomes" id="UP000314986"/>
    </source>
</evidence>
<dbReference type="GO" id="GO:0005332">
    <property type="term" value="F:gamma-aminobutyric acid:sodium:chloride symporter activity"/>
    <property type="evidence" value="ECO:0007669"/>
    <property type="project" value="TreeGrafter"/>
</dbReference>
<proteinExistence type="predicted"/>
<dbReference type="GO" id="GO:0005886">
    <property type="term" value="C:plasma membrane"/>
    <property type="evidence" value="ECO:0007669"/>
    <property type="project" value="TreeGrafter"/>
</dbReference>
<evidence type="ECO:0000313" key="7">
    <source>
        <dbReference type="Ensembl" id="ENSCMIP00000005455.1"/>
    </source>
</evidence>